<evidence type="ECO:0000256" key="5">
    <source>
        <dbReference type="ARBA" id="ARBA00022737"/>
    </source>
</evidence>
<feature type="domain" description="Saposin B-type" evidence="13">
    <location>
        <begin position="1"/>
        <end position="55"/>
    </location>
</feature>
<dbReference type="InterPro" id="IPR011001">
    <property type="entry name" value="Saposin-like"/>
</dbReference>
<dbReference type="PRINTS" id="PR01797">
    <property type="entry name" value="SAPOSIN"/>
</dbReference>
<dbReference type="GO" id="GO:0005764">
    <property type="term" value="C:lysosome"/>
    <property type="evidence" value="ECO:0007669"/>
    <property type="project" value="InterPro"/>
</dbReference>
<keyword evidence="3" id="KW-0964">Secreted</keyword>
<dbReference type="FunFam" id="1.10.225.10:FF:000002">
    <property type="entry name" value="prosaposin isoform X2"/>
    <property type="match status" value="1"/>
</dbReference>
<organism evidence="15 16">
    <name type="scientific">Laticauda laticaudata</name>
    <name type="common">Blue-ringed sea krait</name>
    <name type="synonym">Blue-lipped sea krait</name>
    <dbReference type="NCBI Taxonomy" id="8630"/>
    <lineage>
        <taxon>Eukaryota</taxon>
        <taxon>Metazoa</taxon>
        <taxon>Chordata</taxon>
        <taxon>Craniata</taxon>
        <taxon>Vertebrata</taxon>
        <taxon>Euteleostomi</taxon>
        <taxon>Lepidosauria</taxon>
        <taxon>Squamata</taxon>
        <taxon>Bifurcata</taxon>
        <taxon>Unidentata</taxon>
        <taxon>Episquamata</taxon>
        <taxon>Toxicofera</taxon>
        <taxon>Serpentes</taxon>
        <taxon>Colubroidea</taxon>
        <taxon>Elapidae</taxon>
        <taxon>Laticaudinae</taxon>
        <taxon>Laticauda</taxon>
    </lineage>
</organism>
<dbReference type="InterPro" id="IPR008138">
    <property type="entry name" value="SapB_2"/>
</dbReference>
<proteinExistence type="predicted"/>
<comment type="function">
    <text evidence="11">Saposin-B stimulates the hydrolysis of galacto-cerebroside sulfate by arylsulfatase A (EC 3.1.6.8), GM1 gangliosides by beta-galactosidase (EC 3.2.1.23) and globotriaosylceramide by alpha-galactosidase A (EC 3.2.1.22). Saposin-B forms a solubilizing complex with the substrates of the sphingolipid hydrolases.</text>
</comment>
<dbReference type="GO" id="GO:0019216">
    <property type="term" value="P:regulation of lipid metabolic process"/>
    <property type="evidence" value="ECO:0007669"/>
    <property type="project" value="TreeGrafter"/>
</dbReference>
<evidence type="ECO:0000256" key="4">
    <source>
        <dbReference type="ARBA" id="ARBA00022729"/>
    </source>
</evidence>
<evidence type="ECO:0000256" key="8">
    <source>
        <dbReference type="ARBA" id="ARBA00023228"/>
    </source>
</evidence>
<evidence type="ECO:0000256" key="11">
    <source>
        <dbReference type="ARBA" id="ARBA00037606"/>
    </source>
</evidence>
<accession>A0A8C5SPS7</accession>
<dbReference type="Pfam" id="PF03489">
    <property type="entry name" value="SapB_2"/>
    <property type="match status" value="2"/>
</dbReference>
<comment type="function">
    <text evidence="10">Saposin-D is a specific sphingomyelin phosphodiesterase activator (EC 3.1.4.12).</text>
</comment>
<dbReference type="InterPro" id="IPR008139">
    <property type="entry name" value="SaposinB_dom"/>
</dbReference>
<evidence type="ECO:0000256" key="3">
    <source>
        <dbReference type="ARBA" id="ARBA00022525"/>
    </source>
</evidence>
<dbReference type="PROSITE" id="PS50015">
    <property type="entry name" value="SAP_B"/>
    <property type="match status" value="2"/>
</dbReference>
<dbReference type="InterPro" id="IPR003119">
    <property type="entry name" value="SAP_A"/>
</dbReference>
<dbReference type="Gene3D" id="1.10.225.10">
    <property type="entry name" value="Saposin-like"/>
    <property type="match status" value="2"/>
</dbReference>
<dbReference type="Proteomes" id="UP000694406">
    <property type="component" value="Unplaced"/>
</dbReference>
<dbReference type="Pfam" id="PF05184">
    <property type="entry name" value="SapB_1"/>
    <property type="match status" value="1"/>
</dbReference>
<comment type="subcellular location">
    <subcellularLocation>
        <location evidence="1">Lysosome</location>
    </subcellularLocation>
    <subcellularLocation>
        <location evidence="2">Secreted</location>
    </subcellularLocation>
</comment>
<dbReference type="Ensembl" id="ENSLLTT00000021887.1">
    <property type="protein sequence ID" value="ENSLLTP00000021108.1"/>
    <property type="gene ID" value="ENSLLTG00000015751.1"/>
</dbReference>
<dbReference type="GeneTree" id="ENSGT00940000156695"/>
<evidence type="ECO:0000256" key="7">
    <source>
        <dbReference type="ARBA" id="ARBA00023180"/>
    </source>
</evidence>
<dbReference type="SUPFAM" id="SSF47862">
    <property type="entry name" value="Saposin"/>
    <property type="match status" value="2"/>
</dbReference>
<keyword evidence="5" id="KW-0677">Repeat</keyword>
<evidence type="ECO:0000256" key="1">
    <source>
        <dbReference type="ARBA" id="ARBA00004371"/>
    </source>
</evidence>
<dbReference type="PANTHER" id="PTHR11480">
    <property type="entry name" value="SAPOSIN-RELATED"/>
    <property type="match status" value="1"/>
</dbReference>
<evidence type="ECO:0000256" key="9">
    <source>
        <dbReference type="ARBA" id="ARBA00037150"/>
    </source>
</evidence>
<dbReference type="GO" id="GO:0005576">
    <property type="term" value="C:extracellular region"/>
    <property type="evidence" value="ECO:0007669"/>
    <property type="project" value="UniProtKB-SubCell"/>
</dbReference>
<dbReference type="SMART" id="SM00162">
    <property type="entry name" value="SAPA"/>
    <property type="match status" value="1"/>
</dbReference>
<dbReference type="PROSITE" id="PS51110">
    <property type="entry name" value="SAP_A"/>
    <property type="match status" value="1"/>
</dbReference>
<evidence type="ECO:0000259" key="13">
    <source>
        <dbReference type="PROSITE" id="PS50015"/>
    </source>
</evidence>
<evidence type="ECO:0000313" key="16">
    <source>
        <dbReference type="Proteomes" id="UP000694406"/>
    </source>
</evidence>
<keyword evidence="16" id="KW-1185">Reference proteome</keyword>
<evidence type="ECO:0000256" key="12">
    <source>
        <dbReference type="ARBA" id="ARBA00040265"/>
    </source>
</evidence>
<dbReference type="InterPro" id="IPR051428">
    <property type="entry name" value="Sphingo_Act-Surfact_Prot"/>
</dbReference>
<evidence type="ECO:0000256" key="6">
    <source>
        <dbReference type="ARBA" id="ARBA00023157"/>
    </source>
</evidence>
<keyword evidence="6" id="KW-1015">Disulfide bond</keyword>
<dbReference type="Pfam" id="PF02199">
    <property type="entry name" value="SapA"/>
    <property type="match status" value="1"/>
</dbReference>
<feature type="domain" description="Saposin A-type" evidence="14">
    <location>
        <begin position="150"/>
        <end position="181"/>
    </location>
</feature>
<keyword evidence="7" id="KW-0325">Glycoprotein</keyword>
<reference evidence="15" key="1">
    <citation type="submission" date="2025-08" db="UniProtKB">
        <authorList>
            <consortium name="Ensembl"/>
        </authorList>
    </citation>
    <scope>IDENTIFICATION</scope>
</reference>
<dbReference type="GO" id="GO:0006665">
    <property type="term" value="P:sphingolipid metabolic process"/>
    <property type="evidence" value="ECO:0007669"/>
    <property type="project" value="InterPro"/>
</dbReference>
<dbReference type="InterPro" id="IPR008373">
    <property type="entry name" value="Saposin"/>
</dbReference>
<dbReference type="InterPro" id="IPR007856">
    <property type="entry name" value="SapB_1"/>
</dbReference>
<keyword evidence="4" id="KW-0732">Signal</keyword>
<keyword evidence="8" id="KW-0458">Lysosome</keyword>
<evidence type="ECO:0000259" key="14">
    <source>
        <dbReference type="PROSITE" id="PS51110"/>
    </source>
</evidence>
<feature type="domain" description="Saposin B-type" evidence="13">
    <location>
        <begin position="67"/>
        <end position="148"/>
    </location>
</feature>
<name>A0A8C5SPS7_LATLA</name>
<dbReference type="AlphaFoldDB" id="A0A8C5SPS7"/>
<evidence type="ECO:0000313" key="15">
    <source>
        <dbReference type="Ensembl" id="ENSLLTP00000021108.1"/>
    </source>
</evidence>
<sequence length="181" mass="20407">MIQGMEKVCLVLPEKSREECKDFVEVYGKSILDMLLEATSPKMVCVMLRCCKNNILPAEIVPVQSELGNICDVCKMIVAYADKELAKNATTVEIEMFLEQVCHYLPKSVGDQCVQFVQQYEPTIVQLLAEMMDPTFVCNKLGVCTASTKPLLRSEFCVQGPGYWCKNMETATQCNEHCWKA</sequence>
<protein>
    <recommendedName>
        <fullName evidence="12">Prosaposin</fullName>
    </recommendedName>
</protein>
<reference evidence="15" key="2">
    <citation type="submission" date="2025-09" db="UniProtKB">
        <authorList>
            <consortium name="Ensembl"/>
        </authorList>
    </citation>
    <scope>IDENTIFICATION</scope>
</reference>
<comment type="function">
    <text evidence="9">Saposin-A and saposin-C stimulate the hydrolysis of glucosylceramide by beta-glucosylceramidase (EC 3.2.1.45) and galactosylceramide by beta-galactosylceramidase (EC 3.2.1.46). Saposin-C apparently acts by combining with the enzyme and acidic lipid to form an activated complex, rather than by solubilizing the substrate.</text>
</comment>
<dbReference type="GO" id="GO:0007193">
    <property type="term" value="P:adenylate cyclase-inhibiting G protein-coupled receptor signaling pathway"/>
    <property type="evidence" value="ECO:0007669"/>
    <property type="project" value="TreeGrafter"/>
</dbReference>
<dbReference type="PANTHER" id="PTHR11480:SF36">
    <property type="entry name" value="PROSAPOSIN"/>
    <property type="match status" value="1"/>
</dbReference>
<dbReference type="GO" id="GO:0016020">
    <property type="term" value="C:membrane"/>
    <property type="evidence" value="ECO:0007669"/>
    <property type="project" value="GOC"/>
</dbReference>
<dbReference type="SMART" id="SM00741">
    <property type="entry name" value="SapB"/>
    <property type="match status" value="2"/>
</dbReference>
<evidence type="ECO:0000256" key="10">
    <source>
        <dbReference type="ARBA" id="ARBA00037231"/>
    </source>
</evidence>
<evidence type="ECO:0000256" key="2">
    <source>
        <dbReference type="ARBA" id="ARBA00004613"/>
    </source>
</evidence>